<feature type="region of interest" description="Disordered" evidence="1">
    <location>
        <begin position="131"/>
        <end position="182"/>
    </location>
</feature>
<feature type="compositionally biased region" description="Basic and acidic residues" evidence="1">
    <location>
        <begin position="131"/>
        <end position="148"/>
    </location>
</feature>
<accession>K0TKP9</accession>
<feature type="compositionally biased region" description="Polar residues" evidence="1">
    <location>
        <begin position="308"/>
        <end position="322"/>
    </location>
</feature>
<evidence type="ECO:0000313" key="3">
    <source>
        <dbReference type="Proteomes" id="UP000266841"/>
    </source>
</evidence>
<sequence>RPTSPASSRPPQDRRRGRTCPPRGGRARPPPGPGPAPSPFPVGAPPDHLLHLPGRTVEQDETVVLERARPLVLPRRRTDLPPEQDRPASVESGRRGADAPGTQTRDVRRLPVPFSRPHVVGLGVARLAAREAGHGRDPVPAAERHEGRAAPSRQGRRPEVRPGVEPGVEPVQVGEPAGGAAPPEEVQVMSRRYHGVVAPRARARAVVYPGVLYGVLRAERPVGAVHHLDPVHVVRVGDGAVAAARGGPPSEDVNVPPDGRRGVSQPRRGGRAAVLRDLRRDPPPRPRPPSLPSATQSSCRGRSESETGTRGSCSPPWTSSLVAPSPAAGKTGATAWDERGRGGAVVRVRRRAQPPPRHRRGRPGACHPDRIASSRR</sequence>
<proteinExistence type="predicted"/>
<keyword evidence="3" id="KW-1185">Reference proteome</keyword>
<feature type="non-terminal residue" evidence="2">
    <location>
        <position position="1"/>
    </location>
</feature>
<feature type="compositionally biased region" description="Basic and acidic residues" evidence="1">
    <location>
        <begin position="274"/>
        <end position="284"/>
    </location>
</feature>
<feature type="compositionally biased region" description="Basic residues" evidence="1">
    <location>
        <begin position="347"/>
        <end position="362"/>
    </location>
</feature>
<feature type="compositionally biased region" description="Polar residues" evidence="1">
    <location>
        <begin position="1"/>
        <end position="10"/>
    </location>
</feature>
<evidence type="ECO:0000256" key="1">
    <source>
        <dbReference type="SAM" id="MobiDB-lite"/>
    </source>
</evidence>
<dbReference type="EMBL" id="AGNL01003438">
    <property type="protein sequence ID" value="EJK74681.1"/>
    <property type="molecule type" value="Genomic_DNA"/>
</dbReference>
<gene>
    <name evidence="2" type="ORF">THAOC_03628</name>
</gene>
<comment type="caution">
    <text evidence="2">The sequence shown here is derived from an EMBL/GenBank/DDBJ whole genome shotgun (WGS) entry which is preliminary data.</text>
</comment>
<protein>
    <submittedName>
        <fullName evidence="2">Uncharacterized protein</fullName>
    </submittedName>
</protein>
<feature type="compositionally biased region" description="Pro residues" evidence="1">
    <location>
        <begin position="28"/>
        <end position="44"/>
    </location>
</feature>
<organism evidence="2 3">
    <name type="scientific">Thalassiosira oceanica</name>
    <name type="common">Marine diatom</name>
    <dbReference type="NCBI Taxonomy" id="159749"/>
    <lineage>
        <taxon>Eukaryota</taxon>
        <taxon>Sar</taxon>
        <taxon>Stramenopiles</taxon>
        <taxon>Ochrophyta</taxon>
        <taxon>Bacillariophyta</taxon>
        <taxon>Coscinodiscophyceae</taxon>
        <taxon>Thalassiosirophycidae</taxon>
        <taxon>Thalassiosirales</taxon>
        <taxon>Thalassiosiraceae</taxon>
        <taxon>Thalassiosira</taxon>
    </lineage>
</organism>
<feature type="region of interest" description="Disordered" evidence="1">
    <location>
        <begin position="242"/>
        <end position="376"/>
    </location>
</feature>
<feature type="region of interest" description="Disordered" evidence="1">
    <location>
        <begin position="1"/>
        <end position="106"/>
    </location>
</feature>
<reference evidence="2 3" key="1">
    <citation type="journal article" date="2012" name="Genome Biol.">
        <title>Genome and low-iron response of an oceanic diatom adapted to chronic iron limitation.</title>
        <authorList>
            <person name="Lommer M."/>
            <person name="Specht M."/>
            <person name="Roy A.S."/>
            <person name="Kraemer L."/>
            <person name="Andreson R."/>
            <person name="Gutowska M.A."/>
            <person name="Wolf J."/>
            <person name="Bergner S.V."/>
            <person name="Schilhabel M.B."/>
            <person name="Klostermeier U.C."/>
            <person name="Beiko R.G."/>
            <person name="Rosenstiel P."/>
            <person name="Hippler M."/>
            <person name="Laroche J."/>
        </authorList>
    </citation>
    <scope>NUCLEOTIDE SEQUENCE [LARGE SCALE GENOMIC DNA]</scope>
    <source>
        <strain evidence="2 3">CCMP1005</strain>
    </source>
</reference>
<evidence type="ECO:0000313" key="2">
    <source>
        <dbReference type="EMBL" id="EJK74681.1"/>
    </source>
</evidence>
<feature type="compositionally biased region" description="Basic and acidic residues" evidence="1">
    <location>
        <begin position="76"/>
        <end position="97"/>
    </location>
</feature>
<dbReference type="Proteomes" id="UP000266841">
    <property type="component" value="Unassembled WGS sequence"/>
</dbReference>
<dbReference type="AlphaFoldDB" id="K0TKP9"/>
<feature type="compositionally biased region" description="Low complexity" evidence="1">
    <location>
        <begin position="163"/>
        <end position="182"/>
    </location>
</feature>
<name>K0TKP9_THAOC</name>
<feature type="compositionally biased region" description="Basic and acidic residues" evidence="1">
    <location>
        <begin position="367"/>
        <end position="376"/>
    </location>
</feature>